<accession>A0ABY8EAW9</accession>
<dbReference type="EMBL" id="CP120733">
    <property type="protein sequence ID" value="WFD09040.1"/>
    <property type="molecule type" value="Genomic_DNA"/>
</dbReference>
<dbReference type="SUPFAM" id="SSF47413">
    <property type="entry name" value="lambda repressor-like DNA-binding domains"/>
    <property type="match status" value="1"/>
</dbReference>
<keyword evidence="3" id="KW-1185">Reference proteome</keyword>
<protein>
    <submittedName>
        <fullName evidence="2">Helix-turn-helix transcriptional regulator</fullName>
    </submittedName>
</protein>
<reference evidence="2 3" key="1">
    <citation type="submission" date="2023-03" db="EMBL/GenBank/DDBJ databases">
        <title>Complete genome sequence of Tepidibacter sp. SWIR-1, isolated from a deep-sea hydrothermal vent.</title>
        <authorList>
            <person name="Li X."/>
        </authorList>
    </citation>
    <scope>NUCLEOTIDE SEQUENCE [LARGE SCALE GENOMIC DNA]</scope>
    <source>
        <strain evidence="2 3">SWIR-1</strain>
    </source>
</reference>
<evidence type="ECO:0000313" key="3">
    <source>
        <dbReference type="Proteomes" id="UP001222800"/>
    </source>
</evidence>
<sequence length="209" mass="24789">MIGIKYICKEFHVQLKDIGEELGVSKQTVNSWVSGSRKIPDKHLNILSEIFELPKEYFQKKLNEEDKVIIQDMKLEKYIQSILIDDIDEDESDLRHNFNSISMYKNLNSKIKAIETLRKIRNQLLDYEFMKNKNSNKERAKVEEILDIYTSFHSILNCEQVEIGLIKKIISIILDRYDIETENNKLGDKPFEQNKYYKELKELFGTEML</sequence>
<name>A0ABY8EAW9_9FIRM</name>
<feature type="domain" description="HTH cro/C1-type" evidence="1">
    <location>
        <begin position="4"/>
        <end position="58"/>
    </location>
</feature>
<organism evidence="2 3">
    <name type="scientific">Tepidibacter hydrothermalis</name>
    <dbReference type="NCBI Taxonomy" id="3036126"/>
    <lineage>
        <taxon>Bacteria</taxon>
        <taxon>Bacillati</taxon>
        <taxon>Bacillota</taxon>
        <taxon>Clostridia</taxon>
        <taxon>Peptostreptococcales</taxon>
        <taxon>Peptostreptococcaceae</taxon>
        <taxon>Tepidibacter</taxon>
    </lineage>
</organism>
<evidence type="ECO:0000313" key="2">
    <source>
        <dbReference type="EMBL" id="WFD09040.1"/>
    </source>
</evidence>
<dbReference type="RefSeq" id="WP_277730961.1">
    <property type="nucleotide sequence ID" value="NZ_CP120733.1"/>
</dbReference>
<dbReference type="SMART" id="SM00530">
    <property type="entry name" value="HTH_XRE"/>
    <property type="match status" value="1"/>
</dbReference>
<dbReference type="Pfam" id="PF01381">
    <property type="entry name" value="HTH_3"/>
    <property type="match status" value="1"/>
</dbReference>
<dbReference type="Proteomes" id="UP001222800">
    <property type="component" value="Chromosome"/>
</dbReference>
<dbReference type="InterPro" id="IPR010982">
    <property type="entry name" value="Lambda_DNA-bd_dom_sf"/>
</dbReference>
<proteinExistence type="predicted"/>
<evidence type="ECO:0000259" key="1">
    <source>
        <dbReference type="PROSITE" id="PS50943"/>
    </source>
</evidence>
<dbReference type="PROSITE" id="PS50943">
    <property type="entry name" value="HTH_CROC1"/>
    <property type="match status" value="1"/>
</dbReference>
<dbReference type="InterPro" id="IPR001387">
    <property type="entry name" value="Cro/C1-type_HTH"/>
</dbReference>
<dbReference type="Gene3D" id="1.10.260.40">
    <property type="entry name" value="lambda repressor-like DNA-binding domains"/>
    <property type="match status" value="1"/>
</dbReference>
<gene>
    <name evidence="2" type="ORF">P4S50_11650</name>
</gene>